<keyword evidence="5" id="KW-0408">Iron</keyword>
<comment type="cofactor">
    <cofactor evidence="9">
        <name>[2Fe-2S] cluster</name>
        <dbReference type="ChEBI" id="CHEBI:190135"/>
    </cofactor>
</comment>
<organism evidence="11 12">
    <name type="scientific">Streptomyces glaucosporus</name>
    <dbReference type="NCBI Taxonomy" id="284044"/>
    <lineage>
        <taxon>Bacteria</taxon>
        <taxon>Bacillati</taxon>
        <taxon>Actinomycetota</taxon>
        <taxon>Actinomycetes</taxon>
        <taxon>Kitasatosporales</taxon>
        <taxon>Streptomycetaceae</taxon>
        <taxon>Streptomyces</taxon>
    </lineage>
</organism>
<evidence type="ECO:0000313" key="12">
    <source>
        <dbReference type="Proteomes" id="UP001500058"/>
    </source>
</evidence>
<dbReference type="Gene3D" id="2.102.10.10">
    <property type="entry name" value="Rieske [2Fe-2S] iron-sulphur domain"/>
    <property type="match status" value="1"/>
</dbReference>
<keyword evidence="6" id="KW-0411">Iron-sulfur</keyword>
<dbReference type="InterPro" id="IPR006311">
    <property type="entry name" value="TAT_signal"/>
</dbReference>
<evidence type="ECO:0000256" key="7">
    <source>
        <dbReference type="ARBA" id="ARBA00023157"/>
    </source>
</evidence>
<dbReference type="PANTHER" id="PTHR10134">
    <property type="entry name" value="CYTOCHROME B-C1 COMPLEX SUBUNIT RIESKE, MITOCHONDRIAL"/>
    <property type="match status" value="1"/>
</dbReference>
<feature type="domain" description="Rieske" evidence="10">
    <location>
        <begin position="46"/>
        <end position="139"/>
    </location>
</feature>
<evidence type="ECO:0000256" key="8">
    <source>
        <dbReference type="ARBA" id="ARBA00029586"/>
    </source>
</evidence>
<dbReference type="Pfam" id="PF00355">
    <property type="entry name" value="Rieske"/>
    <property type="match status" value="1"/>
</dbReference>
<keyword evidence="3" id="KW-0001">2Fe-2S</keyword>
<dbReference type="InterPro" id="IPR005805">
    <property type="entry name" value="Rieske_Fe-S_prot_C"/>
</dbReference>
<name>A0ABN3IFP9_9ACTN</name>
<dbReference type="Proteomes" id="UP001500058">
    <property type="component" value="Unassembled WGS sequence"/>
</dbReference>
<evidence type="ECO:0000256" key="3">
    <source>
        <dbReference type="ARBA" id="ARBA00022714"/>
    </source>
</evidence>
<gene>
    <name evidence="11" type="ORF">GCM10010420_31450</name>
</gene>
<proteinExistence type="predicted"/>
<keyword evidence="4" id="KW-0479">Metal-binding</keyword>
<evidence type="ECO:0000256" key="6">
    <source>
        <dbReference type="ARBA" id="ARBA00023014"/>
    </source>
</evidence>
<dbReference type="InterPro" id="IPR036922">
    <property type="entry name" value="Rieske_2Fe-2S_sf"/>
</dbReference>
<dbReference type="PRINTS" id="PR00162">
    <property type="entry name" value="RIESKE"/>
</dbReference>
<protein>
    <recommendedName>
        <fullName evidence="2">Cytochrome bc1 complex Rieske iron-sulfur subunit</fullName>
    </recommendedName>
    <alternativeName>
        <fullName evidence="8">Cytochrome bc1 reductase complex subunit QcrA</fullName>
    </alternativeName>
</protein>
<keyword evidence="7" id="KW-1015">Disulfide bond</keyword>
<dbReference type="RefSeq" id="WP_344631640.1">
    <property type="nucleotide sequence ID" value="NZ_BAAATJ010000013.1"/>
</dbReference>
<keyword evidence="12" id="KW-1185">Reference proteome</keyword>
<evidence type="ECO:0000256" key="4">
    <source>
        <dbReference type="ARBA" id="ARBA00022723"/>
    </source>
</evidence>
<evidence type="ECO:0000256" key="1">
    <source>
        <dbReference type="ARBA" id="ARBA00002494"/>
    </source>
</evidence>
<evidence type="ECO:0000256" key="5">
    <source>
        <dbReference type="ARBA" id="ARBA00023004"/>
    </source>
</evidence>
<accession>A0ABN3IFP9</accession>
<sequence>MSTQSPGRRTVLRGAALTGAAGLGLAGLTACSGREGMRAQAVPTEPVDLGPADAVPVGGSRLYRDRKLVVSQPSEGEFKAFGAVCTHAGCVLTSVEELRGDCACHGSRFDTTDGRVLAGPAGSPLPEVPVRVDGGRLVAGPGN</sequence>
<dbReference type="PROSITE" id="PS51296">
    <property type="entry name" value="RIESKE"/>
    <property type="match status" value="1"/>
</dbReference>
<evidence type="ECO:0000313" key="11">
    <source>
        <dbReference type="EMBL" id="GAA2402044.1"/>
    </source>
</evidence>
<dbReference type="InterPro" id="IPR014349">
    <property type="entry name" value="Rieske_Fe-S_prot"/>
</dbReference>
<dbReference type="SUPFAM" id="SSF50022">
    <property type="entry name" value="ISP domain"/>
    <property type="match status" value="1"/>
</dbReference>
<evidence type="ECO:0000256" key="9">
    <source>
        <dbReference type="ARBA" id="ARBA00034078"/>
    </source>
</evidence>
<evidence type="ECO:0000259" key="10">
    <source>
        <dbReference type="PROSITE" id="PS51296"/>
    </source>
</evidence>
<dbReference type="InterPro" id="IPR017941">
    <property type="entry name" value="Rieske_2Fe-2S"/>
</dbReference>
<dbReference type="CDD" id="cd03467">
    <property type="entry name" value="Rieske"/>
    <property type="match status" value="1"/>
</dbReference>
<reference evidence="11 12" key="1">
    <citation type="journal article" date="2019" name="Int. J. Syst. Evol. Microbiol.">
        <title>The Global Catalogue of Microorganisms (GCM) 10K type strain sequencing project: providing services to taxonomists for standard genome sequencing and annotation.</title>
        <authorList>
            <consortium name="The Broad Institute Genomics Platform"/>
            <consortium name="The Broad Institute Genome Sequencing Center for Infectious Disease"/>
            <person name="Wu L."/>
            <person name="Ma J."/>
        </authorList>
    </citation>
    <scope>NUCLEOTIDE SEQUENCE [LARGE SCALE GENOMIC DNA]</scope>
    <source>
        <strain evidence="11 12">JCM 6921</strain>
    </source>
</reference>
<evidence type="ECO:0000256" key="2">
    <source>
        <dbReference type="ARBA" id="ARBA00015816"/>
    </source>
</evidence>
<comment type="function">
    <text evidence="1">Iron-sulfur subunit of the cytochrome bc1 complex, an essential component of the respiratory electron transport chain required for ATP synthesis. The bc1 complex catalyzes the oxidation of menaquinol and the reduction of cytochrome c in the respiratory chain. The bc1 complex operates through a Q-cycle mechanism that couples electron transfer to generation of the proton gradient that drives ATP synthesis.</text>
</comment>
<dbReference type="PROSITE" id="PS51318">
    <property type="entry name" value="TAT"/>
    <property type="match status" value="1"/>
</dbReference>
<comment type="caution">
    <text evidence="11">The sequence shown here is derived from an EMBL/GenBank/DDBJ whole genome shotgun (WGS) entry which is preliminary data.</text>
</comment>
<dbReference type="EMBL" id="BAAATJ010000013">
    <property type="protein sequence ID" value="GAA2402044.1"/>
    <property type="molecule type" value="Genomic_DNA"/>
</dbReference>